<dbReference type="Proteomes" id="UP000019478">
    <property type="component" value="Unassembled WGS sequence"/>
</dbReference>
<feature type="region of interest" description="Disordered" evidence="1">
    <location>
        <begin position="162"/>
        <end position="252"/>
    </location>
</feature>
<accession>W9XYR0</accession>
<dbReference type="RefSeq" id="XP_007734638.1">
    <property type="nucleotide sequence ID" value="XM_007736448.1"/>
</dbReference>
<dbReference type="InterPro" id="IPR019189">
    <property type="entry name" value="Ribosomal_mL41"/>
</dbReference>
<evidence type="ECO:0000313" key="3">
    <source>
        <dbReference type="Proteomes" id="UP000019478"/>
    </source>
</evidence>
<keyword evidence="3" id="KW-1185">Reference proteome</keyword>
<dbReference type="eggNOG" id="KOG4756">
    <property type="taxonomic scope" value="Eukaryota"/>
</dbReference>
<dbReference type="GeneID" id="19170438"/>
<evidence type="ECO:0000256" key="1">
    <source>
        <dbReference type="SAM" id="MobiDB-lite"/>
    </source>
</evidence>
<sequence length="306" mass="36032">MVRPSPQLCARLRFTTKDVARGFYRGNRTGSMGSHTEFGGYVVDWRKTPYFNAPDTQGFSLTPFVTLEMERTTRVQERSDGTSYTPDKVDGREFLRQWARLNPLEYDETVDHQRADSERKAEWGAIPEEQRARLEAEREEQRRQEIAAEEARQLEIVMENKERRRAQEEERRQLQAESERERQLRAQEEQQRLQAGEEKRKPQAADQRLRTELQRIRESARQEAEQSLTEEGRRRKREGLPPMTKAQKKMSRAQLFVTTLQQAGLDVELRSRPAEEQHQLLSKEEVEALDKLVESSPRQKPQKLEL</sequence>
<dbReference type="Pfam" id="PF09809">
    <property type="entry name" value="MRP-L27"/>
    <property type="match status" value="1"/>
</dbReference>
<organism evidence="2 3">
    <name type="scientific">Capronia epimyces CBS 606.96</name>
    <dbReference type="NCBI Taxonomy" id="1182542"/>
    <lineage>
        <taxon>Eukaryota</taxon>
        <taxon>Fungi</taxon>
        <taxon>Dikarya</taxon>
        <taxon>Ascomycota</taxon>
        <taxon>Pezizomycotina</taxon>
        <taxon>Eurotiomycetes</taxon>
        <taxon>Chaetothyriomycetidae</taxon>
        <taxon>Chaetothyriales</taxon>
        <taxon>Herpotrichiellaceae</taxon>
        <taxon>Capronia</taxon>
    </lineage>
</organism>
<evidence type="ECO:0000313" key="2">
    <source>
        <dbReference type="EMBL" id="EXJ82515.1"/>
    </source>
</evidence>
<protein>
    <submittedName>
        <fullName evidence="2">Uncharacterized protein</fullName>
    </submittedName>
</protein>
<gene>
    <name evidence="2" type="ORF">A1O3_06328</name>
</gene>
<proteinExistence type="predicted"/>
<comment type="caution">
    <text evidence="2">The sequence shown here is derived from an EMBL/GenBank/DDBJ whole genome shotgun (WGS) entry which is preliminary data.</text>
</comment>
<reference evidence="2 3" key="1">
    <citation type="submission" date="2013-03" db="EMBL/GenBank/DDBJ databases">
        <title>The Genome Sequence of Capronia epimyces CBS 606.96.</title>
        <authorList>
            <consortium name="The Broad Institute Genomics Platform"/>
            <person name="Cuomo C."/>
            <person name="de Hoog S."/>
            <person name="Gorbushina A."/>
            <person name="Walker B."/>
            <person name="Young S.K."/>
            <person name="Zeng Q."/>
            <person name="Gargeya S."/>
            <person name="Fitzgerald M."/>
            <person name="Haas B."/>
            <person name="Abouelleil A."/>
            <person name="Allen A.W."/>
            <person name="Alvarado L."/>
            <person name="Arachchi H.M."/>
            <person name="Berlin A.M."/>
            <person name="Chapman S.B."/>
            <person name="Gainer-Dewar J."/>
            <person name="Goldberg J."/>
            <person name="Griggs A."/>
            <person name="Gujja S."/>
            <person name="Hansen M."/>
            <person name="Howarth C."/>
            <person name="Imamovic A."/>
            <person name="Ireland A."/>
            <person name="Larimer J."/>
            <person name="McCowan C."/>
            <person name="Murphy C."/>
            <person name="Pearson M."/>
            <person name="Poon T.W."/>
            <person name="Priest M."/>
            <person name="Roberts A."/>
            <person name="Saif S."/>
            <person name="Shea T."/>
            <person name="Sisk P."/>
            <person name="Sykes S."/>
            <person name="Wortman J."/>
            <person name="Nusbaum C."/>
            <person name="Birren B."/>
        </authorList>
    </citation>
    <scope>NUCLEOTIDE SEQUENCE [LARGE SCALE GENOMIC DNA]</scope>
    <source>
        <strain evidence="2 3">CBS 606.96</strain>
    </source>
</reference>
<dbReference type="STRING" id="1182542.W9XYR0"/>
<dbReference type="HOGENOM" id="CLU_909117_0_0_1"/>
<dbReference type="GO" id="GO:0005762">
    <property type="term" value="C:mitochondrial large ribosomal subunit"/>
    <property type="evidence" value="ECO:0007669"/>
    <property type="project" value="InterPro"/>
</dbReference>
<dbReference type="EMBL" id="AMGY01000005">
    <property type="protein sequence ID" value="EXJ82515.1"/>
    <property type="molecule type" value="Genomic_DNA"/>
</dbReference>
<dbReference type="AlphaFoldDB" id="W9XYR0"/>
<dbReference type="OrthoDB" id="408933at2759"/>
<name>W9XYR0_9EURO</name>
<feature type="compositionally biased region" description="Basic and acidic residues" evidence="1">
    <location>
        <begin position="162"/>
        <end position="224"/>
    </location>
</feature>
<dbReference type="GO" id="GO:0003735">
    <property type="term" value="F:structural constituent of ribosome"/>
    <property type="evidence" value="ECO:0007669"/>
    <property type="project" value="InterPro"/>
</dbReference>